<evidence type="ECO:0000256" key="1">
    <source>
        <dbReference type="SAM" id="MobiDB-lite"/>
    </source>
</evidence>
<gene>
    <name evidence="2" type="ORF">UFOPK3402_01771</name>
</gene>
<accession>A0A6J7EPS3</accession>
<protein>
    <submittedName>
        <fullName evidence="2">Unannotated protein</fullName>
    </submittedName>
</protein>
<evidence type="ECO:0000313" key="2">
    <source>
        <dbReference type="EMBL" id="CAB4885552.1"/>
    </source>
</evidence>
<dbReference type="EMBL" id="CAFBLS010000275">
    <property type="protein sequence ID" value="CAB4885552.1"/>
    <property type="molecule type" value="Genomic_DNA"/>
</dbReference>
<name>A0A6J7EPS3_9ZZZZ</name>
<sequence>MPSERRCCIDGSPRDGEGGGVKRNRKSRSPLLALSAFAGFRFLPDVILLPVRWYLRYSLFPCVLCRSASPCPACSQTTSPCAATRRRVWADIHVPSARHAFDSDELAEACNAVAAHRGAEVVLIAALLPDYPEIAQATWVARRRRPDVGDGLPESFADVLRAVSDFVDPPFGELPARST</sequence>
<reference evidence="2" key="1">
    <citation type="submission" date="2020-05" db="EMBL/GenBank/DDBJ databases">
        <authorList>
            <person name="Chiriac C."/>
            <person name="Salcher M."/>
            <person name="Ghai R."/>
            <person name="Kavagutti S V."/>
        </authorList>
    </citation>
    <scope>NUCLEOTIDE SEQUENCE</scope>
</reference>
<dbReference type="AlphaFoldDB" id="A0A6J7EPS3"/>
<feature type="compositionally biased region" description="Basic and acidic residues" evidence="1">
    <location>
        <begin position="1"/>
        <end position="17"/>
    </location>
</feature>
<proteinExistence type="predicted"/>
<organism evidence="2">
    <name type="scientific">freshwater metagenome</name>
    <dbReference type="NCBI Taxonomy" id="449393"/>
    <lineage>
        <taxon>unclassified sequences</taxon>
        <taxon>metagenomes</taxon>
        <taxon>ecological metagenomes</taxon>
    </lineage>
</organism>
<feature type="region of interest" description="Disordered" evidence="1">
    <location>
        <begin position="1"/>
        <end position="25"/>
    </location>
</feature>